<evidence type="ECO:0000256" key="5">
    <source>
        <dbReference type="ARBA" id="ARBA00022792"/>
    </source>
</evidence>
<comment type="caution">
    <text evidence="10">The sequence shown here is derived from an EMBL/GenBank/DDBJ whole genome shotgun (WGS) entry which is preliminary data.</text>
</comment>
<proteinExistence type="inferred from homology"/>
<dbReference type="OrthoDB" id="425749at2759"/>
<reference evidence="10 11" key="1">
    <citation type="journal article" date="2017" name="G3 (Bethesda)">
        <title>First Draft Genome Sequence of the Pathogenic Fungus Lomentospora prolificans (Formerly Scedosporium prolificans).</title>
        <authorList>
            <person name="Luo R."/>
            <person name="Zimin A."/>
            <person name="Workman R."/>
            <person name="Fan Y."/>
            <person name="Pertea G."/>
            <person name="Grossman N."/>
            <person name="Wear M.P."/>
            <person name="Jia B."/>
            <person name="Miller H."/>
            <person name="Casadevall A."/>
            <person name="Timp W."/>
            <person name="Zhang S.X."/>
            <person name="Salzberg S.L."/>
        </authorList>
    </citation>
    <scope>NUCLEOTIDE SEQUENCE [LARGE SCALE GENOMIC DNA]</scope>
    <source>
        <strain evidence="10 11">JHH-5317</strain>
    </source>
</reference>
<dbReference type="Pfam" id="PF02271">
    <property type="entry name" value="UCR_14kD"/>
    <property type="match status" value="1"/>
</dbReference>
<evidence type="ECO:0000256" key="9">
    <source>
        <dbReference type="PIRNR" id="PIRNR000022"/>
    </source>
</evidence>
<dbReference type="SUPFAM" id="SSF81524">
    <property type="entry name" value="14 kDa protein of cytochrome bc1 complex (Ubiquinol-cytochrome c reductase)"/>
    <property type="match status" value="1"/>
</dbReference>
<evidence type="ECO:0000256" key="7">
    <source>
        <dbReference type="ARBA" id="ARBA00023128"/>
    </source>
</evidence>
<dbReference type="Gene3D" id="1.10.1090.10">
    <property type="entry name" value="Cytochrome b-c1 complex subunit 7"/>
    <property type="match status" value="1"/>
</dbReference>
<dbReference type="FunFam" id="1.10.1090.10:FF:000001">
    <property type="entry name" value="Cytochrome b-c1 complex subunit 7"/>
    <property type="match status" value="1"/>
</dbReference>
<accession>A0A2N3N5N6</accession>
<evidence type="ECO:0000256" key="3">
    <source>
        <dbReference type="ARBA" id="ARBA00022448"/>
    </source>
</evidence>
<evidence type="ECO:0000256" key="6">
    <source>
        <dbReference type="ARBA" id="ARBA00022982"/>
    </source>
</evidence>
<dbReference type="FunCoup" id="A0A2N3N5N6">
    <property type="interactions" value="196"/>
</dbReference>
<dbReference type="PANTHER" id="PTHR12022">
    <property type="entry name" value="UBIQUINOL-CYTOCHROME C REDUCTASE COMPLEX 14 KD PROTEIN"/>
    <property type="match status" value="1"/>
</dbReference>
<evidence type="ECO:0000256" key="4">
    <source>
        <dbReference type="ARBA" id="ARBA00022660"/>
    </source>
</evidence>
<evidence type="ECO:0000256" key="1">
    <source>
        <dbReference type="ARBA" id="ARBA00004443"/>
    </source>
</evidence>
<dbReference type="EMBL" id="NLAX01000701">
    <property type="protein sequence ID" value="PKS07751.1"/>
    <property type="molecule type" value="Genomic_DNA"/>
</dbReference>
<comment type="similarity">
    <text evidence="2 9">Belongs to the UQCRB/QCR7 family.</text>
</comment>
<dbReference type="VEuPathDB" id="FungiDB:jhhlp_006359"/>
<evidence type="ECO:0000256" key="8">
    <source>
        <dbReference type="ARBA" id="ARBA00023136"/>
    </source>
</evidence>
<keyword evidence="7 9" id="KW-0496">Mitochondrion</keyword>
<dbReference type="PANTHER" id="PTHR12022:SF0">
    <property type="entry name" value="CYTOCHROME B-C1 COMPLEX SUBUNIT 7"/>
    <property type="match status" value="1"/>
</dbReference>
<gene>
    <name evidence="10" type="ORF">jhhlp_006359</name>
</gene>
<evidence type="ECO:0000313" key="11">
    <source>
        <dbReference type="Proteomes" id="UP000233524"/>
    </source>
</evidence>
<dbReference type="GO" id="GO:0006122">
    <property type="term" value="P:mitochondrial electron transport, ubiquinol to cytochrome c"/>
    <property type="evidence" value="ECO:0007669"/>
    <property type="project" value="InterPro"/>
</dbReference>
<name>A0A2N3N5N6_9PEZI</name>
<dbReference type="Proteomes" id="UP000233524">
    <property type="component" value="Unassembled WGS sequence"/>
</dbReference>
<keyword evidence="8 9" id="KW-0472">Membrane</keyword>
<keyword evidence="4 9" id="KW-0679">Respiratory chain</keyword>
<dbReference type="STRING" id="41688.A0A2N3N5N6"/>
<dbReference type="InParanoid" id="A0A2N3N5N6"/>
<keyword evidence="3 9" id="KW-0813">Transport</keyword>
<dbReference type="GO" id="GO:0005743">
    <property type="term" value="C:mitochondrial inner membrane"/>
    <property type="evidence" value="ECO:0007669"/>
    <property type="project" value="UniProtKB-SubCell"/>
</dbReference>
<dbReference type="InterPro" id="IPR003197">
    <property type="entry name" value="QCR7"/>
</dbReference>
<keyword evidence="6 9" id="KW-0249">Electron transport</keyword>
<dbReference type="PIRSF" id="PIRSF000022">
    <property type="entry name" value="Bc1_14K"/>
    <property type="match status" value="1"/>
</dbReference>
<keyword evidence="11" id="KW-1185">Reference proteome</keyword>
<comment type="function">
    <text evidence="9">Component of the ubiquinol-cytochrome c oxidoreductase, a multisubunit transmembrane complex that is part of the mitochondrial electron transport chain which drives oxidative phosphorylation.</text>
</comment>
<keyword evidence="5 9" id="KW-0999">Mitochondrion inner membrane</keyword>
<dbReference type="InterPro" id="IPR036544">
    <property type="entry name" value="QCR7_sf"/>
</dbReference>
<evidence type="ECO:0000313" key="10">
    <source>
        <dbReference type="EMBL" id="PKS07751.1"/>
    </source>
</evidence>
<dbReference type="AlphaFoldDB" id="A0A2N3N5N6"/>
<protein>
    <recommendedName>
        <fullName evidence="9">Cytochrome b-c1 complex subunit 7</fullName>
    </recommendedName>
</protein>
<sequence length="127" mass="14846">MSAITKLTGATKFVARRPWLQGAIDRLNAWQSKYYRQLGLKYDDILDVEDSPVGQLALKRLSPKDSYDRVYRIRRAFQLSLSHKILPKEEWTKVEDDKPYLLPIIEQIEAEIKEKEALDSMEVVKTH</sequence>
<dbReference type="GO" id="GO:0045275">
    <property type="term" value="C:respiratory chain complex III"/>
    <property type="evidence" value="ECO:0007669"/>
    <property type="project" value="InterPro"/>
</dbReference>
<organism evidence="10 11">
    <name type="scientific">Lomentospora prolificans</name>
    <dbReference type="NCBI Taxonomy" id="41688"/>
    <lineage>
        <taxon>Eukaryota</taxon>
        <taxon>Fungi</taxon>
        <taxon>Dikarya</taxon>
        <taxon>Ascomycota</taxon>
        <taxon>Pezizomycotina</taxon>
        <taxon>Sordariomycetes</taxon>
        <taxon>Hypocreomycetidae</taxon>
        <taxon>Microascales</taxon>
        <taxon>Microascaceae</taxon>
        <taxon>Lomentospora</taxon>
    </lineage>
</organism>
<comment type="subcellular location">
    <subcellularLocation>
        <location evidence="1">Mitochondrion inner membrane</location>
        <topology evidence="1">Peripheral membrane protein</topology>
        <orientation evidence="1">Matrix side</orientation>
    </subcellularLocation>
</comment>
<evidence type="ECO:0000256" key="2">
    <source>
        <dbReference type="ARBA" id="ARBA00008554"/>
    </source>
</evidence>